<feature type="compositionally biased region" description="Basic and acidic residues" evidence="1">
    <location>
        <begin position="458"/>
        <end position="470"/>
    </location>
</feature>
<feature type="compositionally biased region" description="Polar residues" evidence="1">
    <location>
        <begin position="384"/>
        <end position="395"/>
    </location>
</feature>
<gene>
    <name evidence="2" type="primary">ORF F</name>
    <name evidence="2" type="ORF">ILTVWG_ORF2</name>
</gene>
<name>A0A0K0K5Q3_ILTV</name>
<evidence type="ECO:0000313" key="3">
    <source>
        <dbReference type="Proteomes" id="UP000165693"/>
    </source>
</evidence>
<evidence type="ECO:0000256" key="1">
    <source>
        <dbReference type="SAM" id="MobiDB-lite"/>
    </source>
</evidence>
<sequence>MQSNSSDEAQCDDVEEGWSSIAPGDALDTDFIPGPCATSIHGISKAVYFFLCGVNLEECSTLPQHVQSHPYGHPELKSGKWYKRFCSGLGEIGDTSQCQLTRLCCTSGMPAQIFGPSRFRSLQQKPTHMRAQDLLTRPCHILEFDVGADLINLFLYMEPCSGNRYCVHLGYHKTNAMRVLSGGGILWGRLPWKDNTEEHGYSLPMRVFGIKLPHKVYVACRCPATRTELLFGEGGVGFNAENFKQCGRLKKECECLQKACFTAQTVLGAACKFTVYSSKGRGQEILLYSGPMNATTVMPVVLGMLSREPHRCAGTLILSRSSGNCRGFHETQHDIPTNPGLYPLCNHEHPYYVTVTDVCGNCCSWLEQVFGRVAAPAGLSSVSVSIKGSTHSGTDVTEEREEDSGTQQTSHDKLPERNRMGDQNSNLRGRDQYWPPAPHRSHCHSDFIFDEPEPESGEDAHNMHPPRGADEQTAASVSALMQSLAQALVSAQAISSMVSGSASSVGVEVDCGYSQTHITEGPGREQFGRVPERGPEYPQDYCDIYGPVSNGPAGYRAGPPDAPSIQDRTFPCGRRCDEAWLALEVGNMPWISSGSHSPPSQYHNPYGSHSPPSQSHNPYGTYSPPSQSHNPYGSYSPPSQYHNPCGTYSPPSQSRKHDYSPPYPILKPKPRLPPGFENTAGMWPRCPPGFEGRPYKSGGMGNFPGSAWTVIDRGSNQWPADVRGPFSDQRWAPTEHETRRFCGYYS</sequence>
<proteinExistence type="predicted"/>
<feature type="compositionally biased region" description="Basic and acidic residues" evidence="1">
    <location>
        <begin position="410"/>
        <end position="420"/>
    </location>
</feature>
<reference evidence="3" key="1">
    <citation type="submission" date="2012-08" db="EMBL/GenBank/DDBJ databases">
        <authorList>
            <person name="Xu Y.-L."/>
            <person name="He P."/>
            <person name="Zhang L."/>
            <person name="Dong S.-L."/>
            <person name="Li F."/>
        </authorList>
    </citation>
    <scope>NUCLEOTIDE SEQUENCE [LARGE SCALE GENOMIC DNA]</scope>
</reference>
<feature type="compositionally biased region" description="Polar residues" evidence="1">
    <location>
        <begin position="592"/>
        <end position="603"/>
    </location>
</feature>
<feature type="compositionally biased region" description="Acidic residues" evidence="1">
    <location>
        <begin position="448"/>
        <end position="457"/>
    </location>
</feature>
<organismHost>
    <name type="scientific">Gallus gallus</name>
    <name type="common">Chicken</name>
    <dbReference type="NCBI Taxonomy" id="9031"/>
</organismHost>
<accession>A0A0K0K5Q3</accession>
<dbReference type="EMBL" id="JX458823">
    <property type="protein sequence ID" value="AGN48235.1"/>
    <property type="molecule type" value="Genomic_DNA"/>
</dbReference>
<organism evidence="2 3">
    <name type="scientific">Infectious laryngotracheitis virus</name>
    <name type="common">ILTV</name>
    <name type="synonym">Gallid herpesvirus 1</name>
    <dbReference type="NCBI Taxonomy" id="10386"/>
    <lineage>
        <taxon>Viruses</taxon>
        <taxon>Duplodnaviria</taxon>
        <taxon>Heunggongvirae</taxon>
        <taxon>Peploviricota</taxon>
        <taxon>Herviviricetes</taxon>
        <taxon>Herpesvirales</taxon>
        <taxon>Orthoherpesviridae</taxon>
        <taxon>Alphaherpesvirinae</taxon>
        <taxon>Iltovirus</taxon>
        <taxon>Iltovirus gallidalpha1</taxon>
    </lineage>
</organism>
<protein>
    <submittedName>
        <fullName evidence="2">Protein IF</fullName>
    </submittedName>
</protein>
<evidence type="ECO:0000313" key="2">
    <source>
        <dbReference type="EMBL" id="AGN48235.1"/>
    </source>
</evidence>
<dbReference type="Proteomes" id="UP000165693">
    <property type="component" value="Genome"/>
</dbReference>
<feature type="region of interest" description="Disordered" evidence="1">
    <location>
        <begin position="384"/>
        <end position="470"/>
    </location>
</feature>
<feature type="region of interest" description="Disordered" evidence="1">
    <location>
        <begin position="592"/>
        <end position="667"/>
    </location>
</feature>
<feature type="compositionally biased region" description="Polar residues" evidence="1">
    <location>
        <begin position="610"/>
        <end position="642"/>
    </location>
</feature>